<comment type="caution">
    <text evidence="1">The sequence shown here is derived from an EMBL/GenBank/DDBJ whole genome shotgun (WGS) entry which is preliminary data.</text>
</comment>
<protein>
    <submittedName>
        <fullName evidence="1">Uncharacterized protein</fullName>
    </submittedName>
</protein>
<keyword evidence="2" id="KW-1185">Reference proteome</keyword>
<gene>
    <name evidence="1" type="ORF">G5714_024610</name>
</gene>
<evidence type="ECO:0000313" key="2">
    <source>
        <dbReference type="Proteomes" id="UP000579812"/>
    </source>
</evidence>
<dbReference type="Proteomes" id="UP000579812">
    <property type="component" value="Unassembled WGS sequence"/>
</dbReference>
<proteinExistence type="predicted"/>
<evidence type="ECO:0000313" key="1">
    <source>
        <dbReference type="EMBL" id="KAF4094501.1"/>
    </source>
</evidence>
<name>A0A7J6BIM2_9TELE</name>
<dbReference type="AlphaFoldDB" id="A0A7J6BIM2"/>
<accession>A0A7J6BIM2</accession>
<dbReference type="EMBL" id="JAAMOB010000208">
    <property type="protein sequence ID" value="KAF4094501.1"/>
    <property type="molecule type" value="Genomic_DNA"/>
</dbReference>
<reference evidence="1 2" key="1">
    <citation type="submission" date="2020-04" db="EMBL/GenBank/DDBJ databases">
        <title>Chromosome-level genome assembly of a cyprinid fish Onychostoma macrolepis by integration of Nanopore Sequencing, Bionano and Hi-C technology.</title>
        <authorList>
            <person name="Wang D."/>
        </authorList>
    </citation>
    <scope>NUCLEOTIDE SEQUENCE [LARGE SCALE GENOMIC DNA]</scope>
    <source>
        <strain evidence="1">SWU-2019</strain>
        <tissue evidence="1">Muscle</tissue>
    </source>
</reference>
<organism evidence="1 2">
    <name type="scientific">Onychostoma macrolepis</name>
    <dbReference type="NCBI Taxonomy" id="369639"/>
    <lineage>
        <taxon>Eukaryota</taxon>
        <taxon>Metazoa</taxon>
        <taxon>Chordata</taxon>
        <taxon>Craniata</taxon>
        <taxon>Vertebrata</taxon>
        <taxon>Euteleostomi</taxon>
        <taxon>Actinopterygii</taxon>
        <taxon>Neopterygii</taxon>
        <taxon>Teleostei</taxon>
        <taxon>Ostariophysi</taxon>
        <taxon>Cypriniformes</taxon>
        <taxon>Cyprinidae</taxon>
        <taxon>Acrossocheilinae</taxon>
        <taxon>Onychostoma</taxon>
    </lineage>
</organism>
<sequence>MMNRVFAVISPHFEDLQPRLGFLVHCQTDCPPAQPDSRDAPDSNIGADCNAHVMSWRSPPAAQLCKACLIALLNVWLQQRQPQHLSLGMLWQILHLVDYEDLAGSSKACSLALTSGALNNADLIRLVFDRLDGDNASRMSAAFLSALTGRRSPHFEDLPRLGFLVHCQTDSLLPSLTPEMLQTATSARTATHTTSCRGAPHLLRSSVSVSHSIVSAARRISRWAQPVAPTAAASAPVFGNASASSPSRGLRRPRGLLKTCSFEALDLLSASQVAQLTLNSGAEQRESDRPGL</sequence>